<protein>
    <submittedName>
        <fullName evidence="1">Cupin domain-containing protein</fullName>
    </submittedName>
</protein>
<evidence type="ECO:0000313" key="2">
    <source>
        <dbReference type="Proteomes" id="UP001597187"/>
    </source>
</evidence>
<organism evidence="1 2">
    <name type="scientific">Halomarina rubra</name>
    <dbReference type="NCBI Taxonomy" id="2071873"/>
    <lineage>
        <taxon>Archaea</taxon>
        <taxon>Methanobacteriati</taxon>
        <taxon>Methanobacteriota</taxon>
        <taxon>Stenosarchaea group</taxon>
        <taxon>Halobacteria</taxon>
        <taxon>Halobacteriales</taxon>
        <taxon>Natronomonadaceae</taxon>
        <taxon>Halomarina</taxon>
    </lineage>
</organism>
<dbReference type="EMBL" id="JBHUDC010000008">
    <property type="protein sequence ID" value="MFD1515035.1"/>
    <property type="molecule type" value="Genomic_DNA"/>
</dbReference>
<dbReference type="RefSeq" id="WP_250874959.1">
    <property type="nucleotide sequence ID" value="NZ_JALXFV010000008.1"/>
</dbReference>
<sequence length="128" mass="14213">MQETKEDLTVVMETPETTVRHETGFGSAADYGELAAEHLRLGAGTDLTPLLEGLEDDTCQCPHWGYVVEGEINVRYSDGSEEVDGAGDLFYWPPGHTLWVDEDTEFVLFSPQEDHAAVFEHIAAKIEE</sequence>
<dbReference type="AlphaFoldDB" id="A0ABD6B085"/>
<gene>
    <name evidence="1" type="ORF">ACFSBT_17275</name>
</gene>
<accession>A0ABD6B085</accession>
<dbReference type="SUPFAM" id="SSF51182">
    <property type="entry name" value="RmlC-like cupins"/>
    <property type="match status" value="1"/>
</dbReference>
<reference evidence="1 2" key="1">
    <citation type="journal article" date="2019" name="Int. J. Syst. Evol. Microbiol.">
        <title>The Global Catalogue of Microorganisms (GCM) 10K type strain sequencing project: providing services to taxonomists for standard genome sequencing and annotation.</title>
        <authorList>
            <consortium name="The Broad Institute Genomics Platform"/>
            <consortium name="The Broad Institute Genome Sequencing Center for Infectious Disease"/>
            <person name="Wu L."/>
            <person name="Ma J."/>
        </authorList>
    </citation>
    <scope>NUCLEOTIDE SEQUENCE [LARGE SCALE GENOMIC DNA]</scope>
    <source>
        <strain evidence="1 2">CGMCC 1.12563</strain>
    </source>
</reference>
<dbReference type="InterPro" id="IPR011051">
    <property type="entry name" value="RmlC_Cupin_sf"/>
</dbReference>
<keyword evidence="2" id="KW-1185">Reference proteome</keyword>
<proteinExistence type="predicted"/>
<dbReference type="Gene3D" id="2.60.120.10">
    <property type="entry name" value="Jelly Rolls"/>
    <property type="match status" value="1"/>
</dbReference>
<comment type="caution">
    <text evidence="1">The sequence shown here is derived from an EMBL/GenBank/DDBJ whole genome shotgun (WGS) entry which is preliminary data.</text>
</comment>
<dbReference type="InterPro" id="IPR014710">
    <property type="entry name" value="RmlC-like_jellyroll"/>
</dbReference>
<name>A0ABD6B085_9EURY</name>
<evidence type="ECO:0000313" key="1">
    <source>
        <dbReference type="EMBL" id="MFD1515035.1"/>
    </source>
</evidence>
<dbReference type="Proteomes" id="UP001597187">
    <property type="component" value="Unassembled WGS sequence"/>
</dbReference>